<feature type="transmembrane region" description="Helical" evidence="1">
    <location>
        <begin position="54"/>
        <end position="74"/>
    </location>
</feature>
<evidence type="ECO:0000313" key="3">
    <source>
        <dbReference type="Proteomes" id="UP000265520"/>
    </source>
</evidence>
<sequence>MSLAEFVASAPLTPLLKSDGGIRLIAVGTIWRRLVSKVTMKGVGKNVVNYLNDFYFGVGISGGAEAILACVLFGKIVQDM</sequence>
<name>A0A392RYK7_9FABA</name>
<accession>A0A392RYK7</accession>
<dbReference type="EMBL" id="LXQA010295242">
    <property type="protein sequence ID" value="MCI41703.1"/>
    <property type="molecule type" value="Genomic_DNA"/>
</dbReference>
<protein>
    <submittedName>
        <fullName evidence="2">Uncharacterized protein</fullName>
    </submittedName>
</protein>
<organism evidence="2 3">
    <name type="scientific">Trifolium medium</name>
    <dbReference type="NCBI Taxonomy" id="97028"/>
    <lineage>
        <taxon>Eukaryota</taxon>
        <taxon>Viridiplantae</taxon>
        <taxon>Streptophyta</taxon>
        <taxon>Embryophyta</taxon>
        <taxon>Tracheophyta</taxon>
        <taxon>Spermatophyta</taxon>
        <taxon>Magnoliopsida</taxon>
        <taxon>eudicotyledons</taxon>
        <taxon>Gunneridae</taxon>
        <taxon>Pentapetalae</taxon>
        <taxon>rosids</taxon>
        <taxon>fabids</taxon>
        <taxon>Fabales</taxon>
        <taxon>Fabaceae</taxon>
        <taxon>Papilionoideae</taxon>
        <taxon>50 kb inversion clade</taxon>
        <taxon>NPAAA clade</taxon>
        <taxon>Hologalegina</taxon>
        <taxon>IRL clade</taxon>
        <taxon>Trifolieae</taxon>
        <taxon>Trifolium</taxon>
    </lineage>
</organism>
<comment type="caution">
    <text evidence="2">The sequence shown here is derived from an EMBL/GenBank/DDBJ whole genome shotgun (WGS) entry which is preliminary data.</text>
</comment>
<keyword evidence="1" id="KW-0812">Transmembrane</keyword>
<reference evidence="2 3" key="1">
    <citation type="journal article" date="2018" name="Front. Plant Sci.">
        <title>Red Clover (Trifolium pratense) and Zigzag Clover (T. medium) - A Picture of Genomic Similarities and Differences.</title>
        <authorList>
            <person name="Dluhosova J."/>
            <person name="Istvanek J."/>
            <person name="Nedelnik J."/>
            <person name="Repkova J."/>
        </authorList>
    </citation>
    <scope>NUCLEOTIDE SEQUENCE [LARGE SCALE GENOMIC DNA]</scope>
    <source>
        <strain evidence="3">cv. 10/8</strain>
        <tissue evidence="2">Leaf</tissue>
    </source>
</reference>
<keyword evidence="3" id="KW-1185">Reference proteome</keyword>
<proteinExistence type="predicted"/>
<keyword evidence="1" id="KW-1133">Transmembrane helix</keyword>
<keyword evidence="1" id="KW-0472">Membrane</keyword>
<feature type="non-terminal residue" evidence="2">
    <location>
        <position position="80"/>
    </location>
</feature>
<dbReference type="Proteomes" id="UP000265520">
    <property type="component" value="Unassembled WGS sequence"/>
</dbReference>
<dbReference type="AlphaFoldDB" id="A0A392RYK7"/>
<evidence type="ECO:0000313" key="2">
    <source>
        <dbReference type="EMBL" id="MCI41703.1"/>
    </source>
</evidence>
<evidence type="ECO:0000256" key="1">
    <source>
        <dbReference type="SAM" id="Phobius"/>
    </source>
</evidence>